<protein>
    <recommendedName>
        <fullName evidence="5">Histone-lysine N-methyltransferase SET9</fullName>
        <ecNumber evidence="12">2.1.1.372</ecNumber>
    </recommendedName>
    <alternativeName>
        <fullName evidence="4">Histone-lysine N-methyltransferase set9</fullName>
    </alternativeName>
    <alternativeName>
        <fullName evidence="13">SET domain protein 9</fullName>
    </alternativeName>
</protein>
<dbReference type="GO" id="GO:0005634">
    <property type="term" value="C:nucleus"/>
    <property type="evidence" value="ECO:0007669"/>
    <property type="project" value="UniProtKB-SubCell"/>
</dbReference>
<keyword evidence="6" id="KW-0158">Chromosome</keyword>
<evidence type="ECO:0000256" key="15">
    <source>
        <dbReference type="SAM" id="MobiDB-lite"/>
    </source>
</evidence>
<dbReference type="Proteomes" id="UP000277580">
    <property type="component" value="Unassembled WGS sequence"/>
</dbReference>
<dbReference type="SUPFAM" id="SSF82199">
    <property type="entry name" value="SET domain"/>
    <property type="match status" value="1"/>
</dbReference>
<feature type="domain" description="SET" evidence="16">
    <location>
        <begin position="113"/>
        <end position="227"/>
    </location>
</feature>
<keyword evidence="11" id="KW-0539">Nucleus</keyword>
<dbReference type="PROSITE" id="PS51567">
    <property type="entry name" value="SAM_MT43_SUVAR420_1"/>
    <property type="match status" value="1"/>
</dbReference>
<dbReference type="SMART" id="SM00317">
    <property type="entry name" value="SET"/>
    <property type="match status" value="1"/>
</dbReference>
<keyword evidence="9" id="KW-0949">S-adenosyl-L-methionine</keyword>
<feature type="region of interest" description="Disordered" evidence="15">
    <location>
        <begin position="485"/>
        <end position="548"/>
    </location>
</feature>
<evidence type="ECO:0000256" key="1">
    <source>
        <dbReference type="ARBA" id="ARBA00001984"/>
    </source>
</evidence>
<evidence type="ECO:0000313" key="17">
    <source>
        <dbReference type="EMBL" id="RPB13581.1"/>
    </source>
</evidence>
<proteinExistence type="predicted"/>
<dbReference type="STRING" id="1392247.A0A3N4KZ10"/>
<evidence type="ECO:0000256" key="13">
    <source>
        <dbReference type="ARBA" id="ARBA00030653"/>
    </source>
</evidence>
<keyword evidence="8" id="KW-0808">Transferase</keyword>
<dbReference type="GO" id="GO:0140943">
    <property type="term" value="F:histone H4K20 trimethyltransferase activity"/>
    <property type="evidence" value="ECO:0007669"/>
    <property type="project" value="UniProtKB-EC"/>
</dbReference>
<dbReference type="Gene3D" id="1.10.10.1700">
    <property type="entry name" value="Histone-lysine N-methyltransferase"/>
    <property type="match status" value="1"/>
</dbReference>
<dbReference type="Pfam" id="PF00856">
    <property type="entry name" value="SET"/>
    <property type="match status" value="1"/>
</dbReference>
<feature type="region of interest" description="Disordered" evidence="15">
    <location>
        <begin position="384"/>
        <end position="426"/>
    </location>
</feature>
<evidence type="ECO:0000259" key="16">
    <source>
        <dbReference type="PROSITE" id="PS50280"/>
    </source>
</evidence>
<dbReference type="Gene3D" id="2.170.270.10">
    <property type="entry name" value="SET domain"/>
    <property type="match status" value="1"/>
</dbReference>
<dbReference type="InterPro" id="IPR041938">
    <property type="entry name" value="Hist-Lys_N-MTase_N"/>
</dbReference>
<feature type="region of interest" description="Disordered" evidence="15">
    <location>
        <begin position="651"/>
        <end position="678"/>
    </location>
</feature>
<evidence type="ECO:0000256" key="12">
    <source>
        <dbReference type="ARBA" id="ARBA00024057"/>
    </source>
</evidence>
<dbReference type="OrthoDB" id="6627536at2759"/>
<feature type="region of interest" description="Disordered" evidence="15">
    <location>
        <begin position="249"/>
        <end position="363"/>
    </location>
</feature>
<feature type="compositionally biased region" description="Basic residues" evidence="15">
    <location>
        <begin position="497"/>
        <end position="520"/>
    </location>
</feature>
<name>A0A3N4KZ10_9PEZI</name>
<evidence type="ECO:0000256" key="11">
    <source>
        <dbReference type="ARBA" id="ARBA00023242"/>
    </source>
</evidence>
<evidence type="ECO:0000256" key="7">
    <source>
        <dbReference type="ARBA" id="ARBA00022603"/>
    </source>
</evidence>
<dbReference type="InterPro" id="IPR025783">
    <property type="entry name" value="Set9_fungi"/>
</dbReference>
<keyword evidence="18" id="KW-1185">Reference proteome</keyword>
<dbReference type="InterPro" id="IPR039977">
    <property type="entry name" value="Suv4-20/Set9"/>
</dbReference>
<dbReference type="AlphaFoldDB" id="A0A3N4KZ10"/>
<accession>A0A3N4KZ10</accession>
<dbReference type="PANTHER" id="PTHR12977">
    <property type="entry name" value="SUPPRESSOR OF VARIEGATION 4-20-RELATED"/>
    <property type="match status" value="1"/>
</dbReference>
<dbReference type="EC" id="2.1.1.372" evidence="12"/>
<comment type="catalytic activity">
    <reaction evidence="14">
        <text>L-lysyl(20)-[histone H4] + 3 S-adenosyl-L-methionine = N(6),N(6),N(6)-trimethyl-L-lysyl(20)-[histone H4] + 3 S-adenosyl-L-homocysteine + 3 H(+)</text>
        <dbReference type="Rhea" id="RHEA:64456"/>
        <dbReference type="Rhea" id="RHEA-COMP:15554"/>
        <dbReference type="Rhea" id="RHEA-COMP:15998"/>
        <dbReference type="ChEBI" id="CHEBI:15378"/>
        <dbReference type="ChEBI" id="CHEBI:29969"/>
        <dbReference type="ChEBI" id="CHEBI:57856"/>
        <dbReference type="ChEBI" id="CHEBI:59789"/>
        <dbReference type="ChEBI" id="CHEBI:61961"/>
        <dbReference type="EC" id="2.1.1.372"/>
    </reaction>
</comment>
<evidence type="ECO:0000256" key="8">
    <source>
        <dbReference type="ARBA" id="ARBA00022679"/>
    </source>
</evidence>
<dbReference type="PROSITE" id="PS50280">
    <property type="entry name" value="SET"/>
    <property type="match status" value="1"/>
</dbReference>
<keyword evidence="7" id="KW-0489">Methyltransferase</keyword>
<feature type="compositionally biased region" description="Basic and acidic residues" evidence="15">
    <location>
        <begin position="388"/>
        <end position="400"/>
    </location>
</feature>
<evidence type="ECO:0000256" key="6">
    <source>
        <dbReference type="ARBA" id="ARBA00022454"/>
    </source>
</evidence>
<dbReference type="InParanoid" id="A0A3N4KZ10"/>
<organism evidence="17 18">
    <name type="scientific">Morchella conica CCBAS932</name>
    <dbReference type="NCBI Taxonomy" id="1392247"/>
    <lineage>
        <taxon>Eukaryota</taxon>
        <taxon>Fungi</taxon>
        <taxon>Dikarya</taxon>
        <taxon>Ascomycota</taxon>
        <taxon>Pezizomycotina</taxon>
        <taxon>Pezizomycetes</taxon>
        <taxon>Pezizales</taxon>
        <taxon>Morchellaceae</taxon>
        <taxon>Morchella</taxon>
    </lineage>
</organism>
<feature type="compositionally biased region" description="Low complexity" evidence="15">
    <location>
        <begin position="334"/>
        <end position="358"/>
    </location>
</feature>
<dbReference type="CDD" id="cd10524">
    <property type="entry name" value="SET_Suv4-20-like"/>
    <property type="match status" value="1"/>
</dbReference>
<dbReference type="InterPro" id="IPR046341">
    <property type="entry name" value="SET_dom_sf"/>
</dbReference>
<reference evidence="17 18" key="1">
    <citation type="journal article" date="2018" name="Nat. Ecol. Evol.">
        <title>Pezizomycetes genomes reveal the molecular basis of ectomycorrhizal truffle lifestyle.</title>
        <authorList>
            <person name="Murat C."/>
            <person name="Payen T."/>
            <person name="Noel B."/>
            <person name="Kuo A."/>
            <person name="Morin E."/>
            <person name="Chen J."/>
            <person name="Kohler A."/>
            <person name="Krizsan K."/>
            <person name="Balestrini R."/>
            <person name="Da Silva C."/>
            <person name="Montanini B."/>
            <person name="Hainaut M."/>
            <person name="Levati E."/>
            <person name="Barry K.W."/>
            <person name="Belfiori B."/>
            <person name="Cichocki N."/>
            <person name="Clum A."/>
            <person name="Dockter R.B."/>
            <person name="Fauchery L."/>
            <person name="Guy J."/>
            <person name="Iotti M."/>
            <person name="Le Tacon F."/>
            <person name="Lindquist E.A."/>
            <person name="Lipzen A."/>
            <person name="Malagnac F."/>
            <person name="Mello A."/>
            <person name="Molinier V."/>
            <person name="Miyauchi S."/>
            <person name="Poulain J."/>
            <person name="Riccioni C."/>
            <person name="Rubini A."/>
            <person name="Sitrit Y."/>
            <person name="Splivallo R."/>
            <person name="Traeger S."/>
            <person name="Wang M."/>
            <person name="Zifcakova L."/>
            <person name="Wipf D."/>
            <person name="Zambonelli A."/>
            <person name="Paolocci F."/>
            <person name="Nowrousian M."/>
            <person name="Ottonello S."/>
            <person name="Baldrian P."/>
            <person name="Spatafora J.W."/>
            <person name="Henrissat B."/>
            <person name="Nagy L.G."/>
            <person name="Aury J.M."/>
            <person name="Wincker P."/>
            <person name="Grigoriev I.V."/>
            <person name="Bonfante P."/>
            <person name="Martin F.M."/>
        </authorList>
    </citation>
    <scope>NUCLEOTIDE SEQUENCE [LARGE SCALE GENOMIC DNA]</scope>
    <source>
        <strain evidence="17 18">CCBAS932</strain>
    </source>
</reference>
<dbReference type="EMBL" id="ML119122">
    <property type="protein sequence ID" value="RPB13581.1"/>
    <property type="molecule type" value="Genomic_DNA"/>
</dbReference>
<feature type="compositionally biased region" description="Basic and acidic residues" evidence="15">
    <location>
        <begin position="407"/>
        <end position="418"/>
    </location>
</feature>
<evidence type="ECO:0000256" key="10">
    <source>
        <dbReference type="ARBA" id="ARBA00022853"/>
    </source>
</evidence>
<evidence type="ECO:0000256" key="4">
    <source>
        <dbReference type="ARBA" id="ARBA00014232"/>
    </source>
</evidence>
<evidence type="ECO:0000256" key="14">
    <source>
        <dbReference type="ARBA" id="ARBA00048081"/>
    </source>
</evidence>
<evidence type="ECO:0000256" key="9">
    <source>
        <dbReference type="ARBA" id="ARBA00022691"/>
    </source>
</evidence>
<comment type="function">
    <text evidence="1">Histone methyltransferase that trimethylates 'Lys-20' of histone H4 to form H4K20me3.</text>
</comment>
<evidence type="ECO:0000313" key="18">
    <source>
        <dbReference type="Proteomes" id="UP000277580"/>
    </source>
</evidence>
<evidence type="ECO:0000256" key="3">
    <source>
        <dbReference type="ARBA" id="ARBA00004286"/>
    </source>
</evidence>
<sequence length="706" mass="78401">MARPAKYQLTLSQLAEFDDLLTDALVDRVYYWTKIRKMKHSYHPNRGIKTDDVVNIIVCEVVRNKNTSGALNKLMELNGVKQFLNKVLYKNPNAEADFMKHARRYLSMYASDSPFEVGSTNRYNPLAPEACIIARRIFHRGDTIKYLTGAMVPMTPSEEDEFAGSQADFSIIYSSRVGGMSLLLGPARFVNHDCEPNAKFVTTNKENVTLIVERDIELGEEITVNYADDYFGVGNRECLCRTCEVQMRNGWASGSPSGGEEEEEIDIDSLVPGAIVTRQSSRKQRASMTSLEVPDRRRRKSKGGVLSPPDSDRGTSVSASEAPSVAGRLGTPGGSHSPGPEEGPATPPKTETATPAEIEVAKEVEAEVEVAEKVAESLLALPGVVDGDATKDLDGDTPIKDEEDMAGYERTETEREGSMDSTIPDDEIHESVTVKSISPDFTLSFGLSAPLSEMTVAPAPQTQPTIYESDSELSEFTDIADSEIDDSILTMSAPHSTTKKPRKKTKLIRSKSAKKAKKPKPPTSTPKPRRSSLPAPRRTSLPAVPPAVIEPPLNRVPGDYLSWHLNTEGTKCVCSDCKKAFVHDDKWYVPRACKRCERHSKIYGLVWPKTVKRKNDSEEQIDDHRLIQRYVTASEHRKELRKMEEETAAAEAVRAKRRGAYNPAPAESNRRKRKQVEDEMEDIDGVFDALKRRGGKRSKLEDAVIR</sequence>
<evidence type="ECO:0000256" key="5">
    <source>
        <dbReference type="ARBA" id="ARBA00015413"/>
    </source>
</evidence>
<evidence type="ECO:0000256" key="2">
    <source>
        <dbReference type="ARBA" id="ARBA00004123"/>
    </source>
</evidence>
<dbReference type="GO" id="GO:0005694">
    <property type="term" value="C:chromosome"/>
    <property type="evidence" value="ECO:0007669"/>
    <property type="project" value="UniProtKB-SubCell"/>
</dbReference>
<keyword evidence="10" id="KW-0156">Chromatin regulator</keyword>
<dbReference type="GO" id="GO:0032259">
    <property type="term" value="P:methylation"/>
    <property type="evidence" value="ECO:0007669"/>
    <property type="project" value="UniProtKB-KW"/>
</dbReference>
<dbReference type="PANTHER" id="PTHR12977:SF4">
    <property type="entry name" value="HISTONE-LYSINE N-METHYLTRANSFERASE KMT5B"/>
    <property type="match status" value="1"/>
</dbReference>
<gene>
    <name evidence="17" type="ORF">P167DRAFT_573244</name>
</gene>
<dbReference type="InterPro" id="IPR001214">
    <property type="entry name" value="SET_dom"/>
</dbReference>
<comment type="subcellular location">
    <subcellularLocation>
        <location evidence="3">Chromosome</location>
    </subcellularLocation>
    <subcellularLocation>
        <location evidence="2">Nucleus</location>
    </subcellularLocation>
</comment>